<comment type="caution">
    <text evidence="9">The sequence shown here is derived from an EMBL/GenBank/DDBJ whole genome shotgun (WGS) entry which is preliminary data.</text>
</comment>
<dbReference type="Gene3D" id="6.10.340.10">
    <property type="match status" value="1"/>
</dbReference>
<feature type="domain" description="Histidine kinase/HSP90-like ATPase" evidence="8">
    <location>
        <begin position="504"/>
        <end position="615"/>
    </location>
</feature>
<dbReference type="InterPro" id="IPR013587">
    <property type="entry name" value="Nitrate/nitrite_sensing"/>
</dbReference>
<evidence type="ECO:0000256" key="5">
    <source>
        <dbReference type="ARBA" id="ARBA00022777"/>
    </source>
</evidence>
<keyword evidence="6" id="KW-0902">Two-component regulatory system</keyword>
<dbReference type="EMBL" id="BAAANN010000002">
    <property type="protein sequence ID" value="GAA1940741.1"/>
    <property type="molecule type" value="Genomic_DNA"/>
</dbReference>
<sequence length="957" mass="103897">MLLIPAVTVVVLAGLHAKQDLDHADQLAELAARGRVDGTTAEVVHQLQRERDLTVRFVAGGRKADPGELHAQRDRVDAASAAFSKEIGAQAPKLPSQAVTALRQTESRLGVLTGLRFAGEHSAYPADAVLRSYSELISGLLDMNDQAVTGITDPDLARLRLAANALARVKDQMSIKRAVLAQALEQGALSPEGTRALLGADAELSAARNDFRKFASPDQQRMYDDTVIGLIVDIGNDMVESALTRTQNDQGLAGLDPARWDTAATYTVNLARKVADAMQAQTQAHTDTLAAQARTSALVDGGVVLGALLLAAALAVIIARSLLRPLRVLRGSALEVAEHRLPEAVQDILADPRPEGARNRGVAPVPVFTREELGQVARAFDAVHGEAVRLAGEQALLRENVNSMFVNLSRRSQNLVERQLSVLDRMEADEQDADTLGGLFELDHLATRMRRNSENLLVLSGTELDRIAPGPVAAEEIVGAALSEVEHYQRIELLGVPDLQVRGEPASDLVHVISELLENATLYSGEDTVVTVYGTIAPDGSWHVLITDRGAGMPDPEIARANARLAEPPEVDVEVSRRMGLYVVSQLAKRHKITVRLAAADGGGLAATVIVPPSLLIGMPAAGLPSPELAAPEPVAVSTVLTPDAPAGLPMPQDLPSLPVFSEPLPPRRAPVEEEQAPSWPDAEPHQYDPDEPTERMPAYQDLLEQWFAAAEQRVPDLPVAGPEPAPSWGLWEPEPEPVPEREPAPEPVPEPRPGAWPAPPAEGAVDWPEVAWPEPVPAWPEEPGREPIGRPSEPEPEPDWPEPRWPEPRKPEPEPDWPGPAWTEPALEEATTGPVLTEPVPTDPLALEPPASEPQWQEPQWPEPQWPERSRPAQDFPPEPRVHADHARRRAEEPPSPRHAPEPEPRWPDADDYAEYRDSDDKPVVSRAADAVRVRMASLQNGTRRGRHARTETERE</sequence>
<feature type="compositionally biased region" description="Low complexity" evidence="7">
    <location>
        <begin position="849"/>
        <end position="861"/>
    </location>
</feature>
<comment type="catalytic activity">
    <reaction evidence="1">
        <text>ATP + protein L-histidine = ADP + protein N-phospho-L-histidine.</text>
        <dbReference type="EC" id="2.7.13.3"/>
    </reaction>
</comment>
<dbReference type="InterPro" id="IPR003594">
    <property type="entry name" value="HATPase_dom"/>
</dbReference>
<feature type="compositionally biased region" description="Basic and acidic residues" evidence="7">
    <location>
        <begin position="683"/>
        <end position="695"/>
    </location>
</feature>
<gene>
    <name evidence="9" type="ORF">GCM10009754_05010</name>
</gene>
<feature type="region of interest" description="Disordered" evidence="7">
    <location>
        <begin position="646"/>
        <end position="695"/>
    </location>
</feature>
<evidence type="ECO:0000256" key="6">
    <source>
        <dbReference type="ARBA" id="ARBA00023012"/>
    </source>
</evidence>
<evidence type="ECO:0000259" key="8">
    <source>
        <dbReference type="SMART" id="SM00387"/>
    </source>
</evidence>
<dbReference type="PANTHER" id="PTHR44936">
    <property type="entry name" value="SENSOR PROTEIN CREC"/>
    <property type="match status" value="1"/>
</dbReference>
<feature type="compositionally biased region" description="Low complexity" evidence="7">
    <location>
        <begin position="926"/>
        <end position="938"/>
    </location>
</feature>
<evidence type="ECO:0000256" key="3">
    <source>
        <dbReference type="ARBA" id="ARBA00022553"/>
    </source>
</evidence>
<dbReference type="InterPro" id="IPR050980">
    <property type="entry name" value="2C_sensor_his_kinase"/>
</dbReference>
<dbReference type="Pfam" id="PF02518">
    <property type="entry name" value="HATPase_c"/>
    <property type="match status" value="1"/>
</dbReference>
<dbReference type="Proteomes" id="UP001501116">
    <property type="component" value="Unassembled WGS sequence"/>
</dbReference>
<dbReference type="PANTHER" id="PTHR44936:SF9">
    <property type="entry name" value="SENSOR PROTEIN CREC"/>
    <property type="match status" value="1"/>
</dbReference>
<dbReference type="Gene3D" id="3.30.565.10">
    <property type="entry name" value="Histidine kinase-like ATPase, C-terminal domain"/>
    <property type="match status" value="1"/>
</dbReference>
<proteinExistence type="predicted"/>
<dbReference type="SUPFAM" id="SSF55874">
    <property type="entry name" value="ATPase domain of HSP90 chaperone/DNA topoisomerase II/histidine kinase"/>
    <property type="match status" value="1"/>
</dbReference>
<reference evidence="10" key="1">
    <citation type="journal article" date="2019" name="Int. J. Syst. Evol. Microbiol.">
        <title>The Global Catalogue of Microorganisms (GCM) 10K type strain sequencing project: providing services to taxonomists for standard genome sequencing and annotation.</title>
        <authorList>
            <consortium name="The Broad Institute Genomics Platform"/>
            <consortium name="The Broad Institute Genome Sequencing Center for Infectious Disease"/>
            <person name="Wu L."/>
            <person name="Ma J."/>
        </authorList>
    </citation>
    <scope>NUCLEOTIDE SEQUENCE [LARGE SCALE GENOMIC DNA]</scope>
    <source>
        <strain evidence="10">JCM 14545</strain>
    </source>
</reference>
<evidence type="ECO:0000256" key="1">
    <source>
        <dbReference type="ARBA" id="ARBA00000085"/>
    </source>
</evidence>
<evidence type="ECO:0000313" key="10">
    <source>
        <dbReference type="Proteomes" id="UP001501116"/>
    </source>
</evidence>
<evidence type="ECO:0000313" key="9">
    <source>
        <dbReference type="EMBL" id="GAA1940741.1"/>
    </source>
</evidence>
<feature type="compositionally biased region" description="Basic and acidic residues" evidence="7">
    <location>
        <begin position="867"/>
        <end position="925"/>
    </location>
</feature>
<dbReference type="InterPro" id="IPR036890">
    <property type="entry name" value="HATPase_C_sf"/>
</dbReference>
<protein>
    <recommendedName>
        <fullName evidence="2">histidine kinase</fullName>
        <ecNumber evidence="2">2.7.13.3</ecNumber>
    </recommendedName>
</protein>
<evidence type="ECO:0000256" key="4">
    <source>
        <dbReference type="ARBA" id="ARBA00022679"/>
    </source>
</evidence>
<keyword evidence="10" id="KW-1185">Reference proteome</keyword>
<keyword evidence="5" id="KW-0418">Kinase</keyword>
<name>A0ABP5BCJ2_9PSEU</name>
<dbReference type="SMART" id="SM00387">
    <property type="entry name" value="HATPase_c"/>
    <property type="match status" value="1"/>
</dbReference>
<feature type="compositionally biased region" description="Pro residues" evidence="7">
    <location>
        <begin position="746"/>
        <end position="761"/>
    </location>
</feature>
<dbReference type="Pfam" id="PF08376">
    <property type="entry name" value="NIT"/>
    <property type="match status" value="1"/>
</dbReference>
<organism evidence="9 10">
    <name type="scientific">Amycolatopsis minnesotensis</name>
    <dbReference type="NCBI Taxonomy" id="337894"/>
    <lineage>
        <taxon>Bacteria</taxon>
        <taxon>Bacillati</taxon>
        <taxon>Actinomycetota</taxon>
        <taxon>Actinomycetes</taxon>
        <taxon>Pseudonocardiales</taxon>
        <taxon>Pseudonocardiaceae</taxon>
        <taxon>Amycolatopsis</taxon>
    </lineage>
</organism>
<feature type="compositionally biased region" description="Low complexity" evidence="7">
    <location>
        <begin position="762"/>
        <end position="774"/>
    </location>
</feature>
<dbReference type="EC" id="2.7.13.3" evidence="2"/>
<keyword evidence="4" id="KW-0808">Transferase</keyword>
<keyword evidence="3" id="KW-0597">Phosphoprotein</keyword>
<evidence type="ECO:0000256" key="7">
    <source>
        <dbReference type="SAM" id="MobiDB-lite"/>
    </source>
</evidence>
<feature type="region of interest" description="Disordered" evidence="7">
    <location>
        <begin position="717"/>
        <end position="957"/>
    </location>
</feature>
<evidence type="ECO:0000256" key="2">
    <source>
        <dbReference type="ARBA" id="ARBA00012438"/>
    </source>
</evidence>
<accession>A0ABP5BCJ2</accession>
<feature type="compositionally biased region" description="Basic and acidic residues" evidence="7">
    <location>
        <begin position="802"/>
        <end position="814"/>
    </location>
</feature>